<comment type="caution">
    <text evidence="3">The sequence shown here is derived from an EMBL/GenBank/DDBJ whole genome shotgun (WGS) entry which is preliminary data.</text>
</comment>
<evidence type="ECO:0000256" key="1">
    <source>
        <dbReference type="SAM" id="Phobius"/>
    </source>
</evidence>
<keyword evidence="1" id="KW-0812">Transmembrane</keyword>
<proteinExistence type="predicted"/>
<dbReference type="Pfam" id="PF04892">
    <property type="entry name" value="VanZ"/>
    <property type="match status" value="1"/>
</dbReference>
<dbReference type="Proteomes" id="UP000824192">
    <property type="component" value="Unassembled WGS sequence"/>
</dbReference>
<feature type="transmembrane region" description="Helical" evidence="1">
    <location>
        <begin position="63"/>
        <end position="83"/>
    </location>
</feature>
<feature type="transmembrane region" description="Helical" evidence="1">
    <location>
        <begin position="122"/>
        <end position="141"/>
    </location>
</feature>
<feature type="domain" description="VanZ-like" evidence="2">
    <location>
        <begin position="9"/>
        <end position="138"/>
    </location>
</feature>
<dbReference type="NCBIfam" id="NF037970">
    <property type="entry name" value="vanZ_1"/>
    <property type="match status" value="1"/>
</dbReference>
<organism evidence="3 4">
    <name type="scientific">Candidatus Flavonifractor merdipullorum</name>
    <dbReference type="NCBI Taxonomy" id="2838590"/>
    <lineage>
        <taxon>Bacteria</taxon>
        <taxon>Bacillati</taxon>
        <taxon>Bacillota</taxon>
        <taxon>Clostridia</taxon>
        <taxon>Eubacteriales</taxon>
        <taxon>Oscillospiraceae</taxon>
        <taxon>Flavonifractor</taxon>
    </lineage>
</organism>
<feature type="transmembrane region" description="Helical" evidence="1">
    <location>
        <begin position="90"/>
        <end position="110"/>
    </location>
</feature>
<reference evidence="3" key="2">
    <citation type="submission" date="2021-04" db="EMBL/GenBank/DDBJ databases">
        <authorList>
            <person name="Gilroy R."/>
        </authorList>
    </citation>
    <scope>NUCLEOTIDE SEQUENCE</scope>
    <source>
        <strain evidence="3">ChiGjej6B6-1540</strain>
    </source>
</reference>
<keyword evidence="1" id="KW-1133">Transmembrane helix</keyword>
<evidence type="ECO:0000313" key="4">
    <source>
        <dbReference type="Proteomes" id="UP000824192"/>
    </source>
</evidence>
<dbReference type="InterPro" id="IPR006976">
    <property type="entry name" value="VanZ-like"/>
</dbReference>
<dbReference type="EMBL" id="DXGA01000168">
    <property type="protein sequence ID" value="HIW94448.1"/>
    <property type="molecule type" value="Genomic_DNA"/>
</dbReference>
<gene>
    <name evidence="3" type="ORF">H9868_07910</name>
</gene>
<reference evidence="3" key="1">
    <citation type="journal article" date="2021" name="PeerJ">
        <title>Extensive microbial diversity within the chicken gut microbiome revealed by metagenomics and culture.</title>
        <authorList>
            <person name="Gilroy R."/>
            <person name="Ravi A."/>
            <person name="Getino M."/>
            <person name="Pursley I."/>
            <person name="Horton D.L."/>
            <person name="Alikhan N.F."/>
            <person name="Baker D."/>
            <person name="Gharbi K."/>
            <person name="Hall N."/>
            <person name="Watson M."/>
            <person name="Adriaenssens E.M."/>
            <person name="Foster-Nyarko E."/>
            <person name="Jarju S."/>
            <person name="Secka A."/>
            <person name="Antonio M."/>
            <person name="Oren A."/>
            <person name="Chaudhuri R.R."/>
            <person name="La Ragione R."/>
            <person name="Hildebrand F."/>
            <person name="Pallen M.J."/>
        </authorList>
    </citation>
    <scope>NUCLEOTIDE SEQUENCE</scope>
    <source>
        <strain evidence="3">ChiGjej6B6-1540</strain>
    </source>
</reference>
<sequence>MKKRRWIWIAAFVLWLGFIWGNSLQPAAVSSQQSGAVLGGLSALLEMLHLPDVLTMHLVRKLAHMTEYAILAVLAMQICQWGSRSVWGRIWTSGCLCLVVALVDETIQLFVEGRSGQISDLWVDLGGAALGILAALLLSWIRQKMRSGKMDIQGYDR</sequence>
<dbReference type="AlphaFoldDB" id="A0A9D1RWA9"/>
<evidence type="ECO:0000259" key="2">
    <source>
        <dbReference type="Pfam" id="PF04892"/>
    </source>
</evidence>
<evidence type="ECO:0000313" key="3">
    <source>
        <dbReference type="EMBL" id="HIW94448.1"/>
    </source>
</evidence>
<protein>
    <submittedName>
        <fullName evidence="3">VanZ family protein</fullName>
    </submittedName>
</protein>
<keyword evidence="1" id="KW-0472">Membrane</keyword>
<accession>A0A9D1RWA9</accession>
<name>A0A9D1RWA9_9FIRM</name>